<gene>
    <name evidence="1" type="ORF">BN1044_03737</name>
    <name evidence="2" type="ORF">EYY96_09760</name>
</gene>
<protein>
    <recommendedName>
        <fullName evidence="5">Phage protein</fullName>
    </recommendedName>
</protein>
<sequence length="123" mass="13319">MSNDRMTVVPDFLGELDAGIFVNKIAAALNNTALGVLNNGGKGQVVLTFDIDRLSNSVEEKRVGIKHKLKFVTPTPRGKQSEEDTTETPMYVGKGGKLTILQEDQGQLFAITGEVDGKLRITT</sequence>
<evidence type="ECO:0000313" key="2">
    <source>
        <dbReference type="EMBL" id="TBL67836.1"/>
    </source>
</evidence>
<dbReference type="Proteomes" id="UP000291600">
    <property type="component" value="Unassembled WGS sequence"/>
</dbReference>
<evidence type="ECO:0000313" key="4">
    <source>
        <dbReference type="Proteomes" id="UP000291600"/>
    </source>
</evidence>
<dbReference type="RefSeq" id="WP_072309948.1">
    <property type="nucleotide sequence ID" value="NZ_CP050150.1"/>
</dbReference>
<dbReference type="EMBL" id="SITJ01000066">
    <property type="protein sequence ID" value="TBL67836.1"/>
    <property type="molecule type" value="Genomic_DNA"/>
</dbReference>
<organism evidence="1 3">
    <name type="scientific">Hafnia alvei</name>
    <dbReference type="NCBI Taxonomy" id="569"/>
    <lineage>
        <taxon>Bacteria</taxon>
        <taxon>Pseudomonadati</taxon>
        <taxon>Pseudomonadota</taxon>
        <taxon>Gammaproteobacteria</taxon>
        <taxon>Enterobacterales</taxon>
        <taxon>Hafniaceae</taxon>
        <taxon>Hafnia</taxon>
    </lineage>
</organism>
<dbReference type="GeneID" id="56890712"/>
<reference evidence="1 3" key="1">
    <citation type="submission" date="2016-09" db="EMBL/GenBank/DDBJ databases">
        <authorList>
            <person name="Capua I."/>
            <person name="De Benedictis P."/>
            <person name="Joannis T."/>
            <person name="Lombin L.H."/>
            <person name="Cattoli G."/>
        </authorList>
    </citation>
    <scope>NUCLEOTIDE SEQUENCE [LARGE SCALE GENOMIC DNA]</scope>
    <source>
        <strain evidence="1 3">GB001</strain>
    </source>
</reference>
<evidence type="ECO:0000313" key="3">
    <source>
        <dbReference type="Proteomes" id="UP000094844"/>
    </source>
</evidence>
<evidence type="ECO:0000313" key="1">
    <source>
        <dbReference type="EMBL" id="SCM54238.1"/>
    </source>
</evidence>
<dbReference type="AlphaFoldDB" id="A0A1C6Z5A7"/>
<name>A0A1C6Z5A7_HAFAL</name>
<proteinExistence type="predicted"/>
<dbReference type="EMBL" id="FMIQ01000068">
    <property type="protein sequence ID" value="SCM54238.1"/>
    <property type="molecule type" value="Genomic_DNA"/>
</dbReference>
<evidence type="ECO:0008006" key="5">
    <source>
        <dbReference type="Google" id="ProtNLM"/>
    </source>
</evidence>
<reference evidence="2 4" key="2">
    <citation type="submission" date="2019-02" db="EMBL/GenBank/DDBJ databases">
        <title>Comparative genomic analysis of the Hafnia genus genomes.</title>
        <authorList>
            <person name="Zhiqiu Y."/>
            <person name="Chao Y."/>
            <person name="Yuhui D."/>
            <person name="Di H."/>
            <person name="Bin L."/>
        </authorList>
    </citation>
    <scope>NUCLEOTIDE SEQUENCE [LARGE SCALE GENOMIC DNA]</scope>
    <source>
        <strain evidence="2 4">PCM_1210</strain>
    </source>
</reference>
<accession>A0A1C6Z5A7</accession>
<dbReference type="OrthoDB" id="9156612at2"/>
<dbReference type="Proteomes" id="UP000094844">
    <property type="component" value="Unassembled WGS sequence"/>
</dbReference>